<evidence type="ECO:0000256" key="3">
    <source>
        <dbReference type="ARBA" id="ARBA00022448"/>
    </source>
</evidence>
<evidence type="ECO:0000256" key="11">
    <source>
        <dbReference type="ARBA" id="ARBA00023157"/>
    </source>
</evidence>
<evidence type="ECO:0000256" key="6">
    <source>
        <dbReference type="ARBA" id="ARBA00022753"/>
    </source>
</evidence>
<keyword evidence="13" id="KW-0458">Lysosome</keyword>
<feature type="transmembrane region" description="Helical" evidence="16">
    <location>
        <begin position="542"/>
        <end position="560"/>
    </location>
</feature>
<keyword evidence="9" id="KW-0915">Sodium</keyword>
<feature type="transmembrane region" description="Helical" evidence="16">
    <location>
        <begin position="458"/>
        <end position="479"/>
    </location>
</feature>
<evidence type="ECO:0000259" key="17">
    <source>
        <dbReference type="Pfam" id="PF01490"/>
    </source>
</evidence>
<keyword evidence="6" id="KW-0967">Endosome</keyword>
<feature type="compositionally biased region" description="Polar residues" evidence="15">
    <location>
        <begin position="53"/>
        <end position="62"/>
    </location>
</feature>
<dbReference type="PANTHER" id="PTHR22950:SF244">
    <property type="entry name" value="NEUTRAL AMINO ACID TRANSPORTER 9"/>
    <property type="match status" value="1"/>
</dbReference>
<evidence type="ECO:0000256" key="1">
    <source>
        <dbReference type="ARBA" id="ARBA00004107"/>
    </source>
</evidence>
<dbReference type="InterPro" id="IPR013057">
    <property type="entry name" value="AA_transpt_TM"/>
</dbReference>
<gene>
    <name evidence="18" type="ORF">CTOB1V02_LOCUS6275</name>
</gene>
<evidence type="ECO:0000256" key="9">
    <source>
        <dbReference type="ARBA" id="ARBA00023053"/>
    </source>
</evidence>
<evidence type="ECO:0000256" key="8">
    <source>
        <dbReference type="ARBA" id="ARBA00022989"/>
    </source>
</evidence>
<proteinExistence type="inferred from homology"/>
<reference evidence="18" key="1">
    <citation type="submission" date="2020-11" db="EMBL/GenBank/DDBJ databases">
        <authorList>
            <person name="Tran Van P."/>
        </authorList>
    </citation>
    <scope>NUCLEOTIDE SEQUENCE</scope>
</reference>
<feature type="transmembrane region" description="Helical" evidence="16">
    <location>
        <begin position="566"/>
        <end position="587"/>
    </location>
</feature>
<feature type="transmembrane region" description="Helical" evidence="16">
    <location>
        <begin position="410"/>
        <end position="433"/>
    </location>
</feature>
<evidence type="ECO:0000256" key="7">
    <source>
        <dbReference type="ARBA" id="ARBA00022970"/>
    </source>
</evidence>
<comment type="similarity">
    <text evidence="14">Belongs to the amino acid/polyamine transporter 2 family. SLC38A9 subfamily.</text>
</comment>
<dbReference type="GO" id="GO:0046872">
    <property type="term" value="F:metal ion binding"/>
    <property type="evidence" value="ECO:0007669"/>
    <property type="project" value="UniProtKB-KW"/>
</dbReference>
<accession>A0A7R8ZLI1</accession>
<dbReference type="OrthoDB" id="294730at2759"/>
<evidence type="ECO:0000256" key="13">
    <source>
        <dbReference type="ARBA" id="ARBA00023228"/>
    </source>
</evidence>
<evidence type="ECO:0000256" key="4">
    <source>
        <dbReference type="ARBA" id="ARBA00022692"/>
    </source>
</evidence>
<dbReference type="GO" id="GO:0031902">
    <property type="term" value="C:late endosome membrane"/>
    <property type="evidence" value="ECO:0007669"/>
    <property type="project" value="UniProtKB-SubCell"/>
</dbReference>
<dbReference type="AlphaFoldDB" id="A0A7R8ZLI1"/>
<feature type="transmembrane region" description="Helical" evidence="16">
    <location>
        <begin position="499"/>
        <end position="522"/>
    </location>
</feature>
<dbReference type="GO" id="GO:0005765">
    <property type="term" value="C:lysosomal membrane"/>
    <property type="evidence" value="ECO:0007669"/>
    <property type="project" value="UniProtKB-SubCell"/>
</dbReference>
<evidence type="ECO:0000256" key="14">
    <source>
        <dbReference type="ARBA" id="ARBA00038442"/>
    </source>
</evidence>
<keyword evidence="12" id="KW-0325">Glycoprotein</keyword>
<sequence length="621" mass="68847">MIVMSGQGEMTSEPQDIVGSGEGTRGEDVHFAPSSGTWSEGSGLLESHPPSNPTTESTVPSSRQRRPFHYHYGSTPTSTSLPAASTTSSTVAASKPKSRRSSVRNNPPDDPQERVLSRASSNEQAMYSRFRYYSRLSTNIGTIPHHVIPAPFFAPLVGFPADERTPIKQSSFITIFAIWSTMMGTSILSMPWAIHKAGLALGIALMVVMTGLCLYTAWRVITLQKTARIPGIILELPALNGYFLGKWAEYATVFVSVFALIGAAIVYWVLLSNFLFHTVSYFHDEITNSTAPVSNGSLFNVICPNITSAPPAVVQQNISAFIEFVEEEQDGFNEFWTLNLTAPLTLVPVLGPLLNFQSPTFFTKFTSLGTLSVFYIITFISIKINKWGFLRNVNFQDATSIHYISLAKPATAHVISGILALALFIHNAIITIVSHQENPKNNKNLQAMFDLLQTRDLIIAYLLVSGTYLIVGLSFYLGFPLSKDCIEDNFLNNFVRDDVLAMVARVFLFFQMLTVFPLLVYVIRTQVFYVIYGSPWPSLFRVIILNCLVITICVLFAIFLPHIGTVIRFSGAFCGMVLVFLFPPMAYLRASKLQGTISVLKIVVHMLIVLFGILNFIMQFV</sequence>
<evidence type="ECO:0000256" key="10">
    <source>
        <dbReference type="ARBA" id="ARBA00023136"/>
    </source>
</evidence>
<feature type="region of interest" description="Disordered" evidence="15">
    <location>
        <begin position="1"/>
        <end position="121"/>
    </location>
</feature>
<feature type="domain" description="Amino acid transporter transmembrane" evidence="17">
    <location>
        <begin position="170"/>
        <end position="287"/>
    </location>
</feature>
<dbReference type="PANTHER" id="PTHR22950">
    <property type="entry name" value="AMINO ACID TRANSPORTER"/>
    <property type="match status" value="1"/>
</dbReference>
<organism evidence="18">
    <name type="scientific">Cyprideis torosa</name>
    <dbReference type="NCBI Taxonomy" id="163714"/>
    <lineage>
        <taxon>Eukaryota</taxon>
        <taxon>Metazoa</taxon>
        <taxon>Ecdysozoa</taxon>
        <taxon>Arthropoda</taxon>
        <taxon>Crustacea</taxon>
        <taxon>Oligostraca</taxon>
        <taxon>Ostracoda</taxon>
        <taxon>Podocopa</taxon>
        <taxon>Podocopida</taxon>
        <taxon>Cytherocopina</taxon>
        <taxon>Cytheroidea</taxon>
        <taxon>Cytherideidae</taxon>
        <taxon>Cyprideis</taxon>
    </lineage>
</organism>
<keyword evidence="5" id="KW-0479">Metal-binding</keyword>
<keyword evidence="11" id="KW-1015">Disulfide bond</keyword>
<keyword evidence="8 16" id="KW-1133">Transmembrane helix</keyword>
<comment type="subcellular location">
    <subcellularLocation>
        <location evidence="1">Late endosome membrane</location>
        <topology evidence="1">Multi-pass membrane protein</topology>
    </subcellularLocation>
    <subcellularLocation>
        <location evidence="2">Lysosome membrane</location>
        <topology evidence="2">Multi-pass membrane protein</topology>
    </subcellularLocation>
</comment>
<evidence type="ECO:0000256" key="15">
    <source>
        <dbReference type="SAM" id="MobiDB-lite"/>
    </source>
</evidence>
<protein>
    <recommendedName>
        <fullName evidence="17">Amino acid transporter transmembrane domain-containing protein</fullName>
    </recommendedName>
</protein>
<keyword evidence="4 16" id="KW-0812">Transmembrane</keyword>
<feature type="transmembrane region" description="Helical" evidence="16">
    <location>
        <begin position="250"/>
        <end position="270"/>
    </location>
</feature>
<evidence type="ECO:0000256" key="2">
    <source>
        <dbReference type="ARBA" id="ARBA00004155"/>
    </source>
</evidence>
<feature type="domain" description="Amino acid transporter transmembrane" evidence="17">
    <location>
        <begin position="355"/>
        <end position="618"/>
    </location>
</feature>
<dbReference type="GO" id="GO:0015179">
    <property type="term" value="F:L-amino acid transmembrane transporter activity"/>
    <property type="evidence" value="ECO:0007669"/>
    <property type="project" value="TreeGrafter"/>
</dbReference>
<feature type="transmembrane region" description="Helical" evidence="16">
    <location>
        <begin position="172"/>
        <end position="193"/>
    </location>
</feature>
<evidence type="ECO:0000256" key="12">
    <source>
        <dbReference type="ARBA" id="ARBA00023180"/>
    </source>
</evidence>
<feature type="compositionally biased region" description="Low complexity" evidence="15">
    <location>
        <begin position="74"/>
        <end position="95"/>
    </location>
</feature>
<feature type="transmembrane region" description="Helical" evidence="16">
    <location>
        <begin position="199"/>
        <end position="218"/>
    </location>
</feature>
<evidence type="ECO:0000256" key="16">
    <source>
        <dbReference type="SAM" id="Phobius"/>
    </source>
</evidence>
<keyword evidence="7" id="KW-0029">Amino-acid transport</keyword>
<dbReference type="EMBL" id="OB661517">
    <property type="protein sequence ID" value="CAD7228391.1"/>
    <property type="molecule type" value="Genomic_DNA"/>
</dbReference>
<feature type="transmembrane region" description="Helical" evidence="16">
    <location>
        <begin position="599"/>
        <end position="618"/>
    </location>
</feature>
<evidence type="ECO:0000313" key="18">
    <source>
        <dbReference type="EMBL" id="CAD7228391.1"/>
    </source>
</evidence>
<evidence type="ECO:0000256" key="5">
    <source>
        <dbReference type="ARBA" id="ARBA00022723"/>
    </source>
</evidence>
<name>A0A7R8ZLI1_9CRUS</name>
<feature type="transmembrane region" description="Helical" evidence="16">
    <location>
        <begin position="368"/>
        <end position="390"/>
    </location>
</feature>
<keyword evidence="3" id="KW-0813">Transport</keyword>
<dbReference type="Pfam" id="PF01490">
    <property type="entry name" value="Aa_trans"/>
    <property type="match status" value="2"/>
</dbReference>
<keyword evidence="10 16" id="KW-0472">Membrane</keyword>